<name>K7YQ42_9CAUD</name>
<reference evidence="1" key="1">
    <citation type="journal article" date="2013" name="Appl. Environ. Microbiol.">
        <title>Reconstruction of novel cyanobacterial siphovirus genomes from mediterranean metagenomic fosmids.</title>
        <authorList>
            <person name="Mizuno C.M."/>
            <person name="Rodriguez-Valera F."/>
            <person name="Garcia-Heredia I."/>
            <person name="Martin-Cuadrado A.B."/>
            <person name="Ghai R."/>
        </authorList>
    </citation>
    <scope>NUCLEOTIDE SEQUENCE</scope>
</reference>
<evidence type="ECO:0000313" key="1">
    <source>
        <dbReference type="EMBL" id="AFX83922.1"/>
    </source>
</evidence>
<proteinExistence type="predicted"/>
<sequence length="65" mass="7131">MSVGVLIGSTMLYSRIPSLTKYYMSELKLELTKVVTDMVPAKIDDVMPELPTTTGPAVELPKSPF</sequence>
<protein>
    <submittedName>
        <fullName evidence="1">Uncharacterized protein</fullName>
    </submittedName>
</protein>
<dbReference type="EMBL" id="JX536274">
    <property type="protein sequence ID" value="AFX83922.1"/>
    <property type="molecule type" value="Genomic_DNA"/>
</dbReference>
<gene>
    <name evidence="1" type="ORF">MedDCM-OCT-S15-C5-cds25</name>
</gene>
<organism evidence="1">
    <name type="scientific">uncultured Mediterranean phage MEDS5 group</name>
    <dbReference type="NCBI Taxonomy" id="1262075"/>
    <lineage>
        <taxon>Viruses</taxon>
        <taxon>Duplodnaviria</taxon>
        <taxon>Heunggongvirae</taxon>
        <taxon>Uroviricota</taxon>
        <taxon>Caudoviricetes</taxon>
        <taxon>environmental samples</taxon>
    </lineage>
</organism>
<accession>K7YQ42</accession>